<dbReference type="Gene3D" id="3.40.30.10">
    <property type="entry name" value="Glutaredoxin"/>
    <property type="match status" value="1"/>
</dbReference>
<dbReference type="Proteomes" id="UP001269267">
    <property type="component" value="Unassembled WGS sequence"/>
</dbReference>
<dbReference type="PANTHER" id="PTHR12151:SF25">
    <property type="entry name" value="LINALOOL DEHYDRATASE_ISOMERASE DOMAIN-CONTAINING PROTEIN"/>
    <property type="match status" value="1"/>
</dbReference>
<dbReference type="RefSeq" id="WP_309766689.1">
    <property type="nucleotide sequence ID" value="NZ_JARWAI010000002.1"/>
</dbReference>
<reference evidence="4 5" key="1">
    <citation type="submission" date="2023-04" db="EMBL/GenBank/DDBJ databases">
        <title>A long-awaited taxogenomic arrangement of the family Halomonadaceae.</title>
        <authorList>
            <person name="De La Haba R."/>
            <person name="Chuvochina M."/>
            <person name="Wittouck S."/>
            <person name="Arahal D.R."/>
            <person name="Sanchez-Porro C."/>
            <person name="Hugenholtz P."/>
            <person name="Ventosa A."/>
        </authorList>
    </citation>
    <scope>NUCLEOTIDE SEQUENCE [LARGE SCALE GENOMIC DNA]</scope>
    <source>
        <strain evidence="4 5">DSM 18042</strain>
    </source>
</reference>
<keyword evidence="5" id="KW-1185">Reference proteome</keyword>
<evidence type="ECO:0000313" key="5">
    <source>
        <dbReference type="Proteomes" id="UP001269267"/>
    </source>
</evidence>
<evidence type="ECO:0000256" key="2">
    <source>
        <dbReference type="ARBA" id="ARBA00023008"/>
    </source>
</evidence>
<comment type="caution">
    <text evidence="4">The sequence shown here is derived from an EMBL/GenBank/DDBJ whole genome shotgun (WGS) entry which is preliminary data.</text>
</comment>
<organism evidence="4 5">
    <name type="scientific">Vreelandella gomseomensis</name>
    <dbReference type="NCBI Taxonomy" id="370766"/>
    <lineage>
        <taxon>Bacteria</taxon>
        <taxon>Pseudomonadati</taxon>
        <taxon>Pseudomonadota</taxon>
        <taxon>Gammaproteobacteria</taxon>
        <taxon>Oceanospirillales</taxon>
        <taxon>Halomonadaceae</taxon>
        <taxon>Vreelandella</taxon>
    </lineage>
</organism>
<gene>
    <name evidence="4" type="ORF">QC815_02115</name>
</gene>
<dbReference type="InterPro" id="IPR003782">
    <property type="entry name" value="SCO1/SenC"/>
</dbReference>
<keyword evidence="2" id="KW-0186">Copper</keyword>
<name>A0ABU1G898_9GAMM</name>
<proteinExistence type="inferred from homology"/>
<evidence type="ECO:0000259" key="3">
    <source>
        <dbReference type="PROSITE" id="PS51352"/>
    </source>
</evidence>
<dbReference type="InterPro" id="IPR036249">
    <property type="entry name" value="Thioredoxin-like_sf"/>
</dbReference>
<dbReference type="Pfam" id="PF02630">
    <property type="entry name" value="SCO1-SenC"/>
    <property type="match status" value="1"/>
</dbReference>
<sequence>MSARFWRQRTKALPSISVLVMSMLLTGCFGNDEDWHGKNISGLMPELEFDLMNSQGEPVSGSDYDGRVRMLFFGFTSCPDVCPTALQKLNQVTSSLAPELQDEVLTLFVSVDPQRDTPERLANYVDFFGDNIVGLTGTEPQLRELAKRYRTTFGYDEPGPDGNYAVSHSSAIYVFDRDGSARLLIRPGLKAEEIRHDLVALIQEDS</sequence>
<accession>A0ABU1G898</accession>
<evidence type="ECO:0000313" key="4">
    <source>
        <dbReference type="EMBL" id="MDR5873707.1"/>
    </source>
</evidence>
<dbReference type="PROSITE" id="PS51257">
    <property type="entry name" value="PROKAR_LIPOPROTEIN"/>
    <property type="match status" value="1"/>
</dbReference>
<dbReference type="InterPro" id="IPR013766">
    <property type="entry name" value="Thioredoxin_domain"/>
</dbReference>
<dbReference type="EMBL" id="JARWAI010000002">
    <property type="protein sequence ID" value="MDR5873707.1"/>
    <property type="molecule type" value="Genomic_DNA"/>
</dbReference>
<comment type="similarity">
    <text evidence="1">Belongs to the SCO1/2 family.</text>
</comment>
<dbReference type="PROSITE" id="PS51352">
    <property type="entry name" value="THIOREDOXIN_2"/>
    <property type="match status" value="1"/>
</dbReference>
<protein>
    <submittedName>
        <fullName evidence="4">SCO family protein</fullName>
    </submittedName>
</protein>
<dbReference type="SUPFAM" id="SSF52833">
    <property type="entry name" value="Thioredoxin-like"/>
    <property type="match status" value="1"/>
</dbReference>
<dbReference type="PANTHER" id="PTHR12151">
    <property type="entry name" value="ELECTRON TRANSPORT PROTIN SCO1/SENC FAMILY MEMBER"/>
    <property type="match status" value="1"/>
</dbReference>
<evidence type="ECO:0000256" key="1">
    <source>
        <dbReference type="ARBA" id="ARBA00010996"/>
    </source>
</evidence>
<dbReference type="CDD" id="cd02968">
    <property type="entry name" value="SCO"/>
    <property type="match status" value="1"/>
</dbReference>
<feature type="domain" description="Thioredoxin" evidence="3">
    <location>
        <begin position="40"/>
        <end position="203"/>
    </location>
</feature>